<dbReference type="InterPro" id="IPR001091">
    <property type="entry name" value="RM_Methyltransferase"/>
</dbReference>
<evidence type="ECO:0000259" key="3">
    <source>
        <dbReference type="Pfam" id="PF01555"/>
    </source>
</evidence>
<evidence type="ECO:0000256" key="2">
    <source>
        <dbReference type="ARBA" id="ARBA00022679"/>
    </source>
</evidence>
<evidence type="ECO:0000256" key="1">
    <source>
        <dbReference type="ARBA" id="ARBA00022603"/>
    </source>
</evidence>
<reference evidence="4" key="1">
    <citation type="journal article" date="2014" name="Front. Microbiol.">
        <title>High frequency of phylogenetically diverse reductive dehalogenase-homologous genes in deep subseafloor sedimentary metagenomes.</title>
        <authorList>
            <person name="Kawai M."/>
            <person name="Futagami T."/>
            <person name="Toyoda A."/>
            <person name="Takaki Y."/>
            <person name="Nishi S."/>
            <person name="Hori S."/>
            <person name="Arai W."/>
            <person name="Tsubouchi T."/>
            <person name="Morono Y."/>
            <person name="Uchiyama I."/>
            <person name="Ito T."/>
            <person name="Fujiyama A."/>
            <person name="Inagaki F."/>
            <person name="Takami H."/>
        </authorList>
    </citation>
    <scope>NUCLEOTIDE SEQUENCE</scope>
    <source>
        <strain evidence="4">Expedition CK06-06</strain>
    </source>
</reference>
<dbReference type="InterPro" id="IPR029063">
    <property type="entry name" value="SAM-dependent_MTases_sf"/>
</dbReference>
<keyword evidence="1" id="KW-0489">Methyltransferase</keyword>
<sequence>MQDCENPTNALDTLRQPRHRWYFVKEGFSPNLVNQAIEDSECKSDDLVIDIFCGGGTTTLAATMKGRTSAGFEVNPFLTFVARTKLLNCRTKTLDRYIETVVDGAKNGATSRLDEFSTFSTG</sequence>
<comment type="caution">
    <text evidence="4">The sequence shown here is derived from an EMBL/GenBank/DDBJ whole genome shotgun (WGS) entry which is preliminary data.</text>
</comment>
<dbReference type="GO" id="GO:0003677">
    <property type="term" value="F:DNA binding"/>
    <property type="evidence" value="ECO:0007669"/>
    <property type="project" value="InterPro"/>
</dbReference>
<dbReference type="PRINTS" id="PR00508">
    <property type="entry name" value="S21N4MTFRASE"/>
</dbReference>
<dbReference type="GO" id="GO:0032259">
    <property type="term" value="P:methylation"/>
    <property type="evidence" value="ECO:0007669"/>
    <property type="project" value="UniProtKB-KW"/>
</dbReference>
<name>X1PB65_9ZZZZ</name>
<dbReference type="Gene3D" id="3.40.50.150">
    <property type="entry name" value="Vaccinia Virus protein VP39"/>
    <property type="match status" value="1"/>
</dbReference>
<protein>
    <recommendedName>
        <fullName evidence="3">DNA methylase N-4/N-6 domain-containing protein</fullName>
    </recommendedName>
</protein>
<dbReference type="AlphaFoldDB" id="X1PB65"/>
<dbReference type="GO" id="GO:0008170">
    <property type="term" value="F:N-methyltransferase activity"/>
    <property type="evidence" value="ECO:0007669"/>
    <property type="project" value="InterPro"/>
</dbReference>
<dbReference type="EMBL" id="BARV01024712">
    <property type="protein sequence ID" value="GAI36270.1"/>
    <property type="molecule type" value="Genomic_DNA"/>
</dbReference>
<feature type="domain" description="DNA methylase N-4/N-6" evidence="3">
    <location>
        <begin position="28"/>
        <end position="76"/>
    </location>
</feature>
<proteinExistence type="predicted"/>
<keyword evidence="2" id="KW-0808">Transferase</keyword>
<dbReference type="InterPro" id="IPR002941">
    <property type="entry name" value="DNA_methylase_N4/N6"/>
</dbReference>
<dbReference type="SUPFAM" id="SSF53335">
    <property type="entry name" value="S-adenosyl-L-methionine-dependent methyltransferases"/>
    <property type="match status" value="1"/>
</dbReference>
<dbReference type="Pfam" id="PF01555">
    <property type="entry name" value="N6_N4_Mtase"/>
    <property type="match status" value="1"/>
</dbReference>
<gene>
    <name evidence="4" type="ORF">S06H3_40286</name>
</gene>
<evidence type="ECO:0000313" key="4">
    <source>
        <dbReference type="EMBL" id="GAI36270.1"/>
    </source>
</evidence>
<organism evidence="4">
    <name type="scientific">marine sediment metagenome</name>
    <dbReference type="NCBI Taxonomy" id="412755"/>
    <lineage>
        <taxon>unclassified sequences</taxon>
        <taxon>metagenomes</taxon>
        <taxon>ecological metagenomes</taxon>
    </lineage>
</organism>
<accession>X1PB65</accession>